<evidence type="ECO:0000256" key="1">
    <source>
        <dbReference type="ARBA" id="ARBA00023015"/>
    </source>
</evidence>
<evidence type="ECO:0000256" key="3">
    <source>
        <dbReference type="ARBA" id="ARBA00023163"/>
    </source>
</evidence>
<evidence type="ECO:0000256" key="2">
    <source>
        <dbReference type="ARBA" id="ARBA00023125"/>
    </source>
</evidence>
<evidence type="ECO:0000313" key="5">
    <source>
        <dbReference type="EMBL" id="GEQ06407.1"/>
    </source>
</evidence>
<dbReference type="Gene3D" id="1.10.10.10">
    <property type="entry name" value="Winged helix-like DNA-binding domain superfamily/Winged helix DNA-binding domain"/>
    <property type="match status" value="1"/>
</dbReference>
<dbReference type="InterPro" id="IPR036390">
    <property type="entry name" value="WH_DNA-bd_sf"/>
</dbReference>
<dbReference type="SMART" id="SM00347">
    <property type="entry name" value="HTH_MARR"/>
    <property type="match status" value="1"/>
</dbReference>
<evidence type="ECO:0000313" key="6">
    <source>
        <dbReference type="EMBL" id="SUM31169.1"/>
    </source>
</evidence>
<dbReference type="STRING" id="1293.SH09_00710"/>
<keyword evidence="3" id="KW-0804">Transcription</keyword>
<keyword evidence="2" id="KW-0238">DNA-binding</keyword>
<dbReference type="PRINTS" id="PR00598">
    <property type="entry name" value="HTHMARR"/>
</dbReference>
<dbReference type="Proteomes" id="UP000321057">
    <property type="component" value="Unassembled WGS sequence"/>
</dbReference>
<dbReference type="GO" id="GO:0003677">
    <property type="term" value="F:DNA binding"/>
    <property type="evidence" value="ECO:0007669"/>
    <property type="project" value="UniProtKB-KW"/>
</dbReference>
<dbReference type="SUPFAM" id="SSF46785">
    <property type="entry name" value="Winged helix' DNA-binding domain"/>
    <property type="match status" value="1"/>
</dbReference>
<dbReference type="EMBL" id="UHDK01000001">
    <property type="protein sequence ID" value="SUM31169.1"/>
    <property type="molecule type" value="Genomic_DNA"/>
</dbReference>
<dbReference type="GeneID" id="93846428"/>
<gene>
    <name evidence="6" type="ORF">NCTC12195_00575</name>
    <name evidence="5" type="ORF">SGA02_22350</name>
</gene>
<reference evidence="5 8" key="2">
    <citation type="submission" date="2019-07" db="EMBL/GenBank/DDBJ databases">
        <title>Whole genome shotgun sequence of Staphylococcus gallinarum NBRC 109767.</title>
        <authorList>
            <person name="Hosoyama A."/>
            <person name="Uohara A."/>
            <person name="Ohji S."/>
            <person name="Ichikawa N."/>
        </authorList>
    </citation>
    <scope>NUCLEOTIDE SEQUENCE [LARGE SCALE GENOMIC DNA]</scope>
    <source>
        <strain evidence="5 8">NBRC 109767</strain>
    </source>
</reference>
<keyword evidence="1" id="KW-0805">Transcription regulation</keyword>
<dbReference type="InterPro" id="IPR000835">
    <property type="entry name" value="HTH_MarR-typ"/>
</dbReference>
<dbReference type="PANTHER" id="PTHR42756">
    <property type="entry name" value="TRANSCRIPTIONAL REGULATOR, MARR"/>
    <property type="match status" value="1"/>
</dbReference>
<dbReference type="Proteomes" id="UP000255277">
    <property type="component" value="Unassembled WGS sequence"/>
</dbReference>
<feature type="domain" description="HTH marR-type" evidence="4">
    <location>
        <begin position="1"/>
        <end position="133"/>
    </location>
</feature>
<dbReference type="EMBL" id="BKAX01000006">
    <property type="protein sequence ID" value="GEQ06407.1"/>
    <property type="molecule type" value="Genomic_DNA"/>
</dbReference>
<dbReference type="PROSITE" id="PS01117">
    <property type="entry name" value="HTH_MARR_1"/>
    <property type="match status" value="1"/>
</dbReference>
<dbReference type="Pfam" id="PF01047">
    <property type="entry name" value="MarR"/>
    <property type="match status" value="1"/>
</dbReference>
<protein>
    <submittedName>
        <fullName evidence="5 6">Transcriptional regulator</fullName>
    </submittedName>
</protein>
<accession>A0A0D0RRS5</accession>
<evidence type="ECO:0000259" key="4">
    <source>
        <dbReference type="PROSITE" id="PS50995"/>
    </source>
</evidence>
<evidence type="ECO:0000313" key="8">
    <source>
        <dbReference type="Proteomes" id="UP000321057"/>
    </source>
</evidence>
<dbReference type="GO" id="GO:0003700">
    <property type="term" value="F:DNA-binding transcription factor activity"/>
    <property type="evidence" value="ECO:0007669"/>
    <property type="project" value="InterPro"/>
</dbReference>
<proteinExistence type="predicted"/>
<dbReference type="PROSITE" id="PS50995">
    <property type="entry name" value="HTH_MARR_2"/>
    <property type="match status" value="1"/>
</dbReference>
<dbReference type="PANTHER" id="PTHR42756:SF2">
    <property type="entry name" value="MARR FAMILY REGULATORY PROTEIN"/>
    <property type="match status" value="1"/>
</dbReference>
<dbReference type="AlphaFoldDB" id="A0A0D0RRS5"/>
<dbReference type="InterPro" id="IPR036388">
    <property type="entry name" value="WH-like_DNA-bd_sf"/>
</dbReference>
<dbReference type="RefSeq" id="WP_042737695.1">
    <property type="nucleotide sequence ID" value="NZ_BKAX01000006.1"/>
</dbReference>
<sequence length="150" mass="17194">MKDILRDIGVIARALDSISNIEFKELNLAKGQFVYLVRICEHPGIIQEKLAEMLKIDRTTASRAVSNLVKNGFVEKIADDDNKKNKLLYATDKGQALYPLIIRENEHSNKVALNHFSETEITELASMLQRVKDNISDDWLYVKKGNKRDY</sequence>
<keyword evidence="8" id="KW-1185">Reference proteome</keyword>
<reference evidence="6 7" key="1">
    <citation type="submission" date="2018-06" db="EMBL/GenBank/DDBJ databases">
        <authorList>
            <consortium name="Pathogen Informatics"/>
            <person name="Doyle S."/>
        </authorList>
    </citation>
    <scope>NUCLEOTIDE SEQUENCE [LARGE SCALE GENOMIC DNA]</scope>
    <source>
        <strain evidence="6 7">NCTC12195</strain>
    </source>
</reference>
<dbReference type="OrthoDB" id="6462103at2"/>
<organism evidence="6 7">
    <name type="scientific">Staphylococcus gallinarum</name>
    <dbReference type="NCBI Taxonomy" id="1293"/>
    <lineage>
        <taxon>Bacteria</taxon>
        <taxon>Bacillati</taxon>
        <taxon>Bacillota</taxon>
        <taxon>Bacilli</taxon>
        <taxon>Bacillales</taxon>
        <taxon>Staphylococcaceae</taxon>
        <taxon>Staphylococcus</taxon>
    </lineage>
</organism>
<name>A0A0D0RRS5_STAGA</name>
<dbReference type="InterPro" id="IPR023187">
    <property type="entry name" value="Tscrpt_reg_MarR-type_CS"/>
</dbReference>
<evidence type="ECO:0000313" key="7">
    <source>
        <dbReference type="Proteomes" id="UP000255277"/>
    </source>
</evidence>